<name>A0A521DYW8_9SPHI</name>
<reference evidence="1 2" key="1">
    <citation type="submission" date="2017-05" db="EMBL/GenBank/DDBJ databases">
        <authorList>
            <person name="Varghese N."/>
            <person name="Submissions S."/>
        </authorList>
    </citation>
    <scope>NUCLEOTIDE SEQUENCE [LARGE SCALE GENOMIC DNA]</scope>
    <source>
        <strain evidence="1 2">DSM 21342</strain>
    </source>
</reference>
<dbReference type="EMBL" id="FXSZ01000009">
    <property type="protein sequence ID" value="SMO76903.1"/>
    <property type="molecule type" value="Genomic_DNA"/>
</dbReference>
<keyword evidence="2" id="KW-1185">Reference proteome</keyword>
<evidence type="ECO:0000313" key="2">
    <source>
        <dbReference type="Proteomes" id="UP000315971"/>
    </source>
</evidence>
<dbReference type="PROSITE" id="PS51257">
    <property type="entry name" value="PROKAR_LIPOPROTEIN"/>
    <property type="match status" value="1"/>
</dbReference>
<evidence type="ECO:0000313" key="1">
    <source>
        <dbReference type="EMBL" id="SMO76903.1"/>
    </source>
</evidence>
<dbReference type="Proteomes" id="UP000315971">
    <property type="component" value="Unassembled WGS sequence"/>
</dbReference>
<protein>
    <submittedName>
        <fullName evidence="1">PKD-like family protein</fullName>
    </submittedName>
</protein>
<dbReference type="InterPro" id="IPR032183">
    <property type="entry name" value="PKD-like"/>
</dbReference>
<dbReference type="Pfam" id="PF16407">
    <property type="entry name" value="PKD_2"/>
    <property type="match status" value="1"/>
</dbReference>
<accession>A0A521DYW8</accession>
<sequence>MKQVNKILTIFLNTIFATAILTGCSKDLGNYDYQDINTLKISTDMTSVDPNIFVTADSINLTQNDSLKVKLKIEQSLGSAENFKYQWILTQADATGANPVKHIIDSTAALATKISLTPNLYRLVAMVTDKNTGVSYYKKFALNVNAAPWGNEGWLILQAQPDGSDISVITSRDGASHGKVYPDVYSIMNDHKLPKGTNKVNIVNYTASLRAQKISFFYPNGGMQVRSIDYADSLNAENWFATPVPINFQSNSSALGQWEYLINNGQLSFRSVNVSSLKTPPINFQPPFLGTYTLSPFVLSAPADAYVLCYDNANRCFVQFNVSTGALYPVTSDIVKGHFPLTTATTADLDPTTGKGFDLNNKTGLLQNLVYAENAQPLTTANPFWYCFFRNDAGDVTYLVQVQHKTTAADNKFTTGRYLLNQATCPGINSATMFACPTHLAMTSGAFYYVNGSNIYTCKPRYAPGTTTAAVGLSFPAGTIIKAMKTFNSGYLAANIPSATEGKVLVVATDETASGGGNKVYFFNLNATTGDIMGTPTSPADVYTGFDKITDIAFKKALGK</sequence>
<dbReference type="AlphaFoldDB" id="A0A521DYW8"/>
<gene>
    <name evidence="1" type="ORF">SAMN06265350_10980</name>
</gene>
<proteinExistence type="predicted"/>
<organism evidence="1 2">
    <name type="scientific">Solitalea koreensis</name>
    <dbReference type="NCBI Taxonomy" id="543615"/>
    <lineage>
        <taxon>Bacteria</taxon>
        <taxon>Pseudomonadati</taxon>
        <taxon>Bacteroidota</taxon>
        <taxon>Sphingobacteriia</taxon>
        <taxon>Sphingobacteriales</taxon>
        <taxon>Sphingobacteriaceae</taxon>
        <taxon>Solitalea</taxon>
    </lineage>
</organism>